<feature type="compositionally biased region" description="Polar residues" evidence="1">
    <location>
        <begin position="208"/>
        <end position="222"/>
    </location>
</feature>
<comment type="caution">
    <text evidence="3">The sequence shown here is derived from an EMBL/GenBank/DDBJ whole genome shotgun (WGS) entry which is preliminary data.</text>
</comment>
<feature type="transmembrane region" description="Helical" evidence="2">
    <location>
        <begin position="329"/>
        <end position="351"/>
    </location>
</feature>
<reference evidence="3" key="1">
    <citation type="journal article" date="2023" name="Mol. Biol. Evol.">
        <title>Third-Generation Sequencing Reveals the Adaptive Role of the Epigenome in Three Deep-Sea Polychaetes.</title>
        <authorList>
            <person name="Perez M."/>
            <person name="Aroh O."/>
            <person name="Sun Y."/>
            <person name="Lan Y."/>
            <person name="Juniper S.K."/>
            <person name="Young C.R."/>
            <person name="Angers B."/>
            <person name="Qian P.Y."/>
        </authorList>
    </citation>
    <scope>NUCLEOTIDE SEQUENCE</scope>
    <source>
        <strain evidence="3">P08H-3</strain>
    </source>
</reference>
<keyword evidence="2" id="KW-0472">Membrane</keyword>
<feature type="compositionally biased region" description="Basic and acidic residues" evidence="1">
    <location>
        <begin position="224"/>
        <end position="242"/>
    </location>
</feature>
<keyword evidence="2" id="KW-1133">Transmembrane helix</keyword>
<feature type="region of interest" description="Disordered" evidence="1">
    <location>
        <begin position="191"/>
        <end position="277"/>
    </location>
</feature>
<sequence>MYQYSNDAYNSADTLPHNRFRYNNNGPNHSETVGIGYYGVSRNSQIKGRKPDMATATATLGGSSLISPISPSSARPLDTSAEHSSYLWNYMHEGVDLSPQASQARVSRSNMKSPTRPLSEGSMLEAFSRSQMSSNQKPGSSSVPALGYSEYSPQSTEQSSHSFLEYPLLKKHSGVGSPAPQAPMSLRARWEQTHKAHGQDGVPMSHTPMMQQRSSDSITRSVRSNKDLSGDVQRQSDGEKPSRRYFANVATDQSPQSTLERDYNTYSTSSSLRRDPLSHRKLTNGSVRAVRDGSLNTSRRSLNISHSSLRSQAGKATLYGKGYGVHNSLVNMGLAALLSLIMCYLSVQLLFRVSTRQSTYLFSTDSVLTSNVSYADVSEVVVALTSIAIMLDLCCLLTCVLQGYFAAKLMKCKQGQERNQNALHFGQC</sequence>
<dbReference type="EMBL" id="JAODUP010000722">
    <property type="protein sequence ID" value="KAK2144885.1"/>
    <property type="molecule type" value="Genomic_DNA"/>
</dbReference>
<feature type="compositionally biased region" description="Polar residues" evidence="1">
    <location>
        <begin position="99"/>
        <end position="113"/>
    </location>
</feature>
<dbReference type="PANTHER" id="PTHR39947:SF1">
    <property type="entry name" value="IP19862P"/>
    <property type="match status" value="1"/>
</dbReference>
<protein>
    <submittedName>
        <fullName evidence="3">Uncharacterized protein</fullName>
    </submittedName>
</protein>
<feature type="compositionally biased region" description="Polar residues" evidence="1">
    <location>
        <begin position="128"/>
        <end position="143"/>
    </location>
</feature>
<evidence type="ECO:0000313" key="3">
    <source>
        <dbReference type="EMBL" id="KAK2144885.1"/>
    </source>
</evidence>
<organism evidence="3 4">
    <name type="scientific">Paralvinella palmiformis</name>
    <dbReference type="NCBI Taxonomy" id="53620"/>
    <lineage>
        <taxon>Eukaryota</taxon>
        <taxon>Metazoa</taxon>
        <taxon>Spiralia</taxon>
        <taxon>Lophotrochozoa</taxon>
        <taxon>Annelida</taxon>
        <taxon>Polychaeta</taxon>
        <taxon>Sedentaria</taxon>
        <taxon>Canalipalpata</taxon>
        <taxon>Terebellida</taxon>
        <taxon>Terebelliformia</taxon>
        <taxon>Alvinellidae</taxon>
        <taxon>Paralvinella</taxon>
    </lineage>
</organism>
<dbReference type="PANTHER" id="PTHR39947">
    <property type="entry name" value="IP19862P"/>
    <property type="match status" value="1"/>
</dbReference>
<dbReference type="Pfam" id="PF15038">
    <property type="entry name" value="Jiraiya"/>
    <property type="match status" value="1"/>
</dbReference>
<dbReference type="InterPro" id="IPR029201">
    <property type="entry name" value="Jiraiya"/>
</dbReference>
<dbReference type="AlphaFoldDB" id="A0AAD9J2Q5"/>
<feature type="compositionally biased region" description="Polar residues" evidence="1">
    <location>
        <begin position="250"/>
        <end position="271"/>
    </location>
</feature>
<proteinExistence type="predicted"/>
<evidence type="ECO:0000256" key="1">
    <source>
        <dbReference type="SAM" id="MobiDB-lite"/>
    </source>
</evidence>
<feature type="transmembrane region" description="Helical" evidence="2">
    <location>
        <begin position="380"/>
        <end position="405"/>
    </location>
</feature>
<keyword evidence="4" id="KW-1185">Reference proteome</keyword>
<feature type="region of interest" description="Disordered" evidence="1">
    <location>
        <begin position="99"/>
        <end position="156"/>
    </location>
</feature>
<keyword evidence="2" id="KW-0812">Transmembrane</keyword>
<gene>
    <name evidence="3" type="ORF">LSH36_722g01041</name>
</gene>
<evidence type="ECO:0000256" key="2">
    <source>
        <dbReference type="SAM" id="Phobius"/>
    </source>
</evidence>
<dbReference type="Proteomes" id="UP001208570">
    <property type="component" value="Unassembled WGS sequence"/>
</dbReference>
<evidence type="ECO:0000313" key="4">
    <source>
        <dbReference type="Proteomes" id="UP001208570"/>
    </source>
</evidence>
<accession>A0AAD9J2Q5</accession>
<name>A0AAD9J2Q5_9ANNE</name>